<name>A0A8H4J9B0_9PEZI</name>
<organism evidence="1 2">
    <name type="scientific">Botryosphaeria dothidea</name>
    <dbReference type="NCBI Taxonomy" id="55169"/>
    <lineage>
        <taxon>Eukaryota</taxon>
        <taxon>Fungi</taxon>
        <taxon>Dikarya</taxon>
        <taxon>Ascomycota</taxon>
        <taxon>Pezizomycotina</taxon>
        <taxon>Dothideomycetes</taxon>
        <taxon>Dothideomycetes incertae sedis</taxon>
        <taxon>Botryosphaeriales</taxon>
        <taxon>Botryosphaeriaceae</taxon>
        <taxon>Botryosphaeria</taxon>
    </lineage>
</organism>
<dbReference type="OrthoDB" id="10586593at2759"/>
<evidence type="ECO:0000313" key="2">
    <source>
        <dbReference type="Proteomes" id="UP000572817"/>
    </source>
</evidence>
<dbReference type="EMBL" id="WWBZ02000001">
    <property type="protein sequence ID" value="KAF4313368.1"/>
    <property type="molecule type" value="Genomic_DNA"/>
</dbReference>
<evidence type="ECO:0000313" key="1">
    <source>
        <dbReference type="EMBL" id="KAF4313368.1"/>
    </source>
</evidence>
<proteinExistence type="predicted"/>
<keyword evidence="2" id="KW-1185">Reference proteome</keyword>
<gene>
    <name evidence="1" type="ORF">GTA08_BOTSDO01007</name>
</gene>
<sequence length="541" mass="61264">MENVDASILRPWARAPYVARNHKKCHPFQDIDDTMGVTYYKSSPFDLRPLVSFQVYVTHNRQWASDAKRNTDMAALAEALYAALLATTERKPIRLDIHFLGAVDPAETVDKCIAHYRAARQAHADDLQMRLVPSYARHASEHTGFLITVPTADWKERGGLGLLHFDRADENAVETELGDELLPDPYYVYPIHCKGPSQQIAPELGDEGPSCFGFGNLWTRHILDIYTPIPLLEEWDELYWKADQKERLIHDAEKDLEKKPADENKSEEFDEAAALHYLKTTCRDAHLHENTFVRPFQSLNGRLGFSFYGGGIDARPLLSIQVYITHDACDDLGDAGHLAHRVFGELFERHEGTARPKRSNMQARHAVRPDVHFLGAPARDPALRLVLSYAGAATPYHGFLVTVPRDEFTYHGGLGLVCFDPAAPGAAEGVKFVYPTRALRPDMPPVERQARHLGLSGHRTGLWAHPIKELYDGMSVREEWEKRYRETYDRELDVWAREEMGRWGGGGGAEWKWALGEIARRRALKKGHEEGHADGVKKLRV</sequence>
<comment type="caution">
    <text evidence="1">The sequence shown here is derived from an EMBL/GenBank/DDBJ whole genome shotgun (WGS) entry which is preliminary data.</text>
</comment>
<reference evidence="1" key="1">
    <citation type="submission" date="2020-04" db="EMBL/GenBank/DDBJ databases">
        <title>Genome Assembly and Annotation of Botryosphaeria dothidea sdau 11-99, a Latent Pathogen of Apple Fruit Ring Rot in China.</title>
        <authorList>
            <person name="Yu C."/>
            <person name="Diao Y."/>
            <person name="Lu Q."/>
            <person name="Zhao J."/>
            <person name="Cui S."/>
            <person name="Peng C."/>
            <person name="He B."/>
            <person name="Liu H."/>
        </authorList>
    </citation>
    <scope>NUCLEOTIDE SEQUENCE [LARGE SCALE GENOMIC DNA]</scope>
    <source>
        <strain evidence="1">Sdau11-99</strain>
    </source>
</reference>
<accession>A0A8H4J9B0</accession>
<dbReference type="AlphaFoldDB" id="A0A8H4J9B0"/>
<dbReference type="Proteomes" id="UP000572817">
    <property type="component" value="Unassembled WGS sequence"/>
</dbReference>
<protein>
    <submittedName>
        <fullName evidence="1">Uncharacterized protein</fullName>
    </submittedName>
</protein>